<feature type="transmembrane region" description="Helical" evidence="1">
    <location>
        <begin position="372"/>
        <end position="391"/>
    </location>
</feature>
<feature type="transmembrane region" description="Helical" evidence="1">
    <location>
        <begin position="167"/>
        <end position="184"/>
    </location>
</feature>
<protein>
    <recommendedName>
        <fullName evidence="4">O-antigen ligase domain-containing protein</fullName>
    </recommendedName>
</protein>
<evidence type="ECO:0000313" key="3">
    <source>
        <dbReference type="Proteomes" id="UP000501316"/>
    </source>
</evidence>
<keyword evidence="1" id="KW-0472">Membrane</keyword>
<evidence type="ECO:0008006" key="4">
    <source>
        <dbReference type="Google" id="ProtNLM"/>
    </source>
</evidence>
<feature type="transmembrane region" description="Helical" evidence="1">
    <location>
        <begin position="77"/>
        <end position="97"/>
    </location>
</feature>
<feature type="transmembrane region" description="Helical" evidence="1">
    <location>
        <begin position="325"/>
        <end position="347"/>
    </location>
</feature>
<gene>
    <name evidence="2" type="ORF">GJQ69_03875</name>
</gene>
<dbReference type="PANTHER" id="PTHR37422:SF13">
    <property type="entry name" value="LIPOPOLYSACCHARIDE BIOSYNTHESIS PROTEIN PA4999-RELATED"/>
    <property type="match status" value="1"/>
</dbReference>
<dbReference type="Proteomes" id="UP000501316">
    <property type="component" value="Chromosome"/>
</dbReference>
<dbReference type="InterPro" id="IPR051533">
    <property type="entry name" value="WaaL-like"/>
</dbReference>
<dbReference type="EMBL" id="CP046051">
    <property type="protein sequence ID" value="QKN23689.1"/>
    <property type="molecule type" value="Genomic_DNA"/>
</dbReference>
<reference evidence="2 3" key="1">
    <citation type="submission" date="2019-11" db="EMBL/GenBank/DDBJ databases">
        <authorList>
            <person name="Ren C."/>
            <person name="Wang H."/>
            <person name="Xu Y."/>
        </authorList>
    </citation>
    <scope>NUCLEOTIDE SEQUENCE [LARGE SCALE GENOMIC DNA]</scope>
    <source>
        <strain evidence="2 3">LBM 19010</strain>
    </source>
</reference>
<keyword evidence="1" id="KW-0812">Transmembrane</keyword>
<keyword evidence="1" id="KW-1133">Transmembrane helix</keyword>
<proteinExistence type="predicted"/>
<evidence type="ECO:0000313" key="2">
    <source>
        <dbReference type="EMBL" id="QKN23689.1"/>
    </source>
</evidence>
<dbReference type="PANTHER" id="PTHR37422">
    <property type="entry name" value="TEICHURONIC ACID BIOSYNTHESIS PROTEIN TUAE"/>
    <property type="match status" value="1"/>
</dbReference>
<feature type="transmembrane region" description="Helical" evidence="1">
    <location>
        <begin position="104"/>
        <end position="124"/>
    </location>
</feature>
<dbReference type="RefSeq" id="WP_174193003.1">
    <property type="nucleotide sequence ID" value="NZ_CP046051.1"/>
</dbReference>
<sequence length="417" mass="46506">MNSFLFFISMAFPKAGIQIASVPLTISTVLLALSAFKNINYIFPAMRKVKGLLTCYAVLFFALIFYCIFNLGDIPPFALAEVLVLLGSPLAIAVTYLMEPEKAYKMICVAIMITSLYAAVQWVAGITSTAIPGITYTKGQNITEKPIGYGFSDNAESTKMISTYQNGNGFGLFLSMAFPCLLCWKPTMPKWQKIKIVSLLMAVAGIILCGSRSVQIPFILTSLFMFASYQQNKSLNSKIQFWMILFEVALAFGAFIYIFFPKVANQFFDRLVIQTSNDTTMAGRTGQWAAINETIKNYDTPTFLRFLAIGKPALQEGGGEGLPEFLIHFGLIATVAFFASFITLLVACWKKARPMSFGILCVIMMYCVDQAYYYPPTLMLCFMFTMLSLRYQDKKATVRSHAENETSKTSERCSDLL</sequence>
<feature type="transmembrane region" description="Helical" evidence="1">
    <location>
        <begin position="196"/>
        <end position="227"/>
    </location>
</feature>
<feature type="transmembrane region" description="Helical" evidence="1">
    <location>
        <begin position="239"/>
        <end position="260"/>
    </location>
</feature>
<feature type="transmembrane region" description="Helical" evidence="1">
    <location>
        <begin position="20"/>
        <end position="39"/>
    </location>
</feature>
<evidence type="ECO:0000256" key="1">
    <source>
        <dbReference type="SAM" id="Phobius"/>
    </source>
</evidence>
<name>A0A859DQ89_9FIRM</name>
<feature type="transmembrane region" description="Helical" evidence="1">
    <location>
        <begin position="51"/>
        <end position="71"/>
    </location>
</feature>
<dbReference type="AlphaFoldDB" id="A0A859DQ89"/>
<dbReference type="KEGG" id="clf:GJQ69_03875"/>
<accession>A0A859DQ89</accession>
<organism evidence="2 3">
    <name type="scientific">Caproicibacterium lactatifermentans</name>
    <dbReference type="NCBI Taxonomy" id="2666138"/>
    <lineage>
        <taxon>Bacteria</taxon>
        <taxon>Bacillati</taxon>
        <taxon>Bacillota</taxon>
        <taxon>Clostridia</taxon>
        <taxon>Eubacteriales</taxon>
        <taxon>Oscillospiraceae</taxon>
        <taxon>Caproicibacterium</taxon>
    </lineage>
</organism>